<evidence type="ECO:0000313" key="3">
    <source>
        <dbReference type="Proteomes" id="UP001157418"/>
    </source>
</evidence>
<sequence length="429" mass="49149">MANYNTRIFFSQKINALSTLKCESKKKPSEPPSPPPLGSAGSLGVPVNLLDPSMEDLPVPIMVDILSRLPVKTIIHCKCVCKKWMDLISDSYFANSHISRSSEIVMIHHKSNYEDKRAAGILKWVEVEDELDHHHLHNDPVMSLDLNLAPIFHCSDILPVGSVNGLVCLWQCVPQHENTYICNPVTREYMILPRPRFYKDNLAISIVYSFGFGSLTQEYKVIRIFHGAIPEDSTPPLEAEVYTLGTGRWRSVGPVSYSLIHKTYGPFLNGHAHWTVADHDSPERICAFDFHKETFELFPSPSPESEENFLSLGVINDCLCQSDTDHEYTFTVWVMKEYGIKKSWHKEFVIHQSISYHLDLLFLEPLYIIKGLKDGTILMASYSDALFVYCPRRNVIVDPETFACYFIGFAYRPSFHRLRNFENERVHVF</sequence>
<proteinExistence type="predicted"/>
<dbReference type="InterPro" id="IPR017451">
    <property type="entry name" value="F-box-assoc_interact_dom"/>
</dbReference>
<dbReference type="PANTHER" id="PTHR31672:SF13">
    <property type="entry name" value="F-BOX PROTEIN CPR30-LIKE"/>
    <property type="match status" value="1"/>
</dbReference>
<dbReference type="InterPro" id="IPR050796">
    <property type="entry name" value="SCF_F-box_component"/>
</dbReference>
<dbReference type="AlphaFoldDB" id="A0AAU9P440"/>
<dbReference type="Pfam" id="PF12937">
    <property type="entry name" value="F-box-like"/>
    <property type="match status" value="1"/>
</dbReference>
<dbReference type="Gene3D" id="1.20.1280.50">
    <property type="match status" value="1"/>
</dbReference>
<dbReference type="Pfam" id="PF07734">
    <property type="entry name" value="FBA_1"/>
    <property type="match status" value="1"/>
</dbReference>
<evidence type="ECO:0000259" key="1">
    <source>
        <dbReference type="PROSITE" id="PS50181"/>
    </source>
</evidence>
<dbReference type="PANTHER" id="PTHR31672">
    <property type="entry name" value="BNACNNG10540D PROTEIN"/>
    <property type="match status" value="1"/>
</dbReference>
<dbReference type="InterPro" id="IPR006527">
    <property type="entry name" value="F-box-assoc_dom_typ1"/>
</dbReference>
<dbReference type="NCBIfam" id="TIGR01640">
    <property type="entry name" value="F_box_assoc_1"/>
    <property type="match status" value="1"/>
</dbReference>
<dbReference type="SUPFAM" id="SSF81383">
    <property type="entry name" value="F-box domain"/>
    <property type="match status" value="1"/>
</dbReference>
<organism evidence="2 3">
    <name type="scientific">Lactuca virosa</name>
    <dbReference type="NCBI Taxonomy" id="75947"/>
    <lineage>
        <taxon>Eukaryota</taxon>
        <taxon>Viridiplantae</taxon>
        <taxon>Streptophyta</taxon>
        <taxon>Embryophyta</taxon>
        <taxon>Tracheophyta</taxon>
        <taxon>Spermatophyta</taxon>
        <taxon>Magnoliopsida</taxon>
        <taxon>eudicotyledons</taxon>
        <taxon>Gunneridae</taxon>
        <taxon>Pentapetalae</taxon>
        <taxon>asterids</taxon>
        <taxon>campanulids</taxon>
        <taxon>Asterales</taxon>
        <taxon>Asteraceae</taxon>
        <taxon>Cichorioideae</taxon>
        <taxon>Cichorieae</taxon>
        <taxon>Lactucinae</taxon>
        <taxon>Lactuca</taxon>
    </lineage>
</organism>
<dbReference type="PROSITE" id="PS50181">
    <property type="entry name" value="FBOX"/>
    <property type="match status" value="1"/>
</dbReference>
<keyword evidence="3" id="KW-1185">Reference proteome</keyword>
<comment type="caution">
    <text evidence="2">The sequence shown here is derived from an EMBL/GenBank/DDBJ whole genome shotgun (WGS) entry which is preliminary data.</text>
</comment>
<dbReference type="CDD" id="cd22157">
    <property type="entry name" value="F-box_AtFBW1-like"/>
    <property type="match status" value="1"/>
</dbReference>
<reference evidence="2 3" key="1">
    <citation type="submission" date="2022-01" db="EMBL/GenBank/DDBJ databases">
        <authorList>
            <person name="Xiong W."/>
            <person name="Schranz E."/>
        </authorList>
    </citation>
    <scope>NUCLEOTIDE SEQUENCE [LARGE SCALE GENOMIC DNA]</scope>
</reference>
<protein>
    <recommendedName>
        <fullName evidence="1">F-box domain-containing protein</fullName>
    </recommendedName>
</protein>
<dbReference type="SMART" id="SM00256">
    <property type="entry name" value="FBOX"/>
    <property type="match status" value="1"/>
</dbReference>
<accession>A0AAU9P440</accession>
<name>A0AAU9P440_9ASTR</name>
<gene>
    <name evidence="2" type="ORF">LVIROSA_LOCUS30519</name>
</gene>
<feature type="domain" description="F-box" evidence="1">
    <location>
        <begin position="51"/>
        <end position="96"/>
    </location>
</feature>
<dbReference type="Proteomes" id="UP001157418">
    <property type="component" value="Unassembled WGS sequence"/>
</dbReference>
<dbReference type="InterPro" id="IPR036047">
    <property type="entry name" value="F-box-like_dom_sf"/>
</dbReference>
<evidence type="ECO:0000313" key="2">
    <source>
        <dbReference type="EMBL" id="CAH1444708.1"/>
    </source>
</evidence>
<dbReference type="EMBL" id="CAKMRJ010005523">
    <property type="protein sequence ID" value="CAH1444708.1"/>
    <property type="molecule type" value="Genomic_DNA"/>
</dbReference>
<dbReference type="InterPro" id="IPR001810">
    <property type="entry name" value="F-box_dom"/>
</dbReference>